<dbReference type="EMBL" id="QTSX02006453">
    <property type="protein sequence ID" value="KAJ9054315.1"/>
    <property type="molecule type" value="Genomic_DNA"/>
</dbReference>
<evidence type="ECO:0000313" key="1">
    <source>
        <dbReference type="EMBL" id="KAJ9054315.1"/>
    </source>
</evidence>
<gene>
    <name evidence="1" type="primary">RIC1_1</name>
    <name evidence="1" type="ORF">DSO57_1015907</name>
</gene>
<proteinExistence type="predicted"/>
<accession>A0ACC2RW71</accession>
<protein>
    <submittedName>
        <fullName evidence="1">WD40 repeat protein, variant 2</fullName>
    </submittedName>
</protein>
<evidence type="ECO:0000313" key="2">
    <source>
        <dbReference type="Proteomes" id="UP001165960"/>
    </source>
</evidence>
<organism evidence="1 2">
    <name type="scientific">Entomophthora muscae</name>
    <dbReference type="NCBI Taxonomy" id="34485"/>
    <lineage>
        <taxon>Eukaryota</taxon>
        <taxon>Fungi</taxon>
        <taxon>Fungi incertae sedis</taxon>
        <taxon>Zoopagomycota</taxon>
        <taxon>Entomophthoromycotina</taxon>
        <taxon>Entomophthoromycetes</taxon>
        <taxon>Entomophthorales</taxon>
        <taxon>Entomophthoraceae</taxon>
        <taxon>Entomophthora</taxon>
    </lineage>
</organism>
<name>A0ACC2RW71_9FUNG</name>
<reference evidence="1" key="1">
    <citation type="submission" date="2022-04" db="EMBL/GenBank/DDBJ databases">
        <title>Genome of the entomopathogenic fungus Entomophthora muscae.</title>
        <authorList>
            <person name="Elya C."/>
            <person name="Lovett B.R."/>
            <person name="Lee E."/>
            <person name="Macias A.M."/>
            <person name="Hajek A.E."/>
            <person name="De Bivort B.L."/>
            <person name="Kasson M.T."/>
            <person name="De Fine Licht H.H."/>
            <person name="Stajich J.E."/>
        </authorList>
    </citation>
    <scope>NUCLEOTIDE SEQUENCE</scope>
    <source>
        <strain evidence="1">Berkeley</strain>
    </source>
</reference>
<keyword evidence="2" id="KW-1185">Reference proteome</keyword>
<sequence length="830" mass="91950">MVWMDGTATIYNGYQDLGLLENIPRKPSFPPALGSTKAAGSSGFSPQAVVLTPTNSASGLERVESNESSKSLPEFSEQSTDAGELPIRRVISKGSNPPHKLQPSRIQISRSQPASGRDSGTEDNNDENSRTRRSDSIKGTFNIKSSPQLPTPPTQPMAQPFLTIDKHLPIDRGIICMSVSPSKDLLVTVTISSVELWSLNPILFLCQITRSTDTIVTNGVNTDISWKDDSRSFCIFTARGHLYFYYILIKEGAGLNVTVPLAIEDDGGYSLVTGLSDVMHQSTRANPHSWWIRNPGRFFSLQLTNTVAVEAGIRCFISLEDEMLVATQKNASIVNYSWKDKVLLGSLSLAQDAASFMNPADGKLLINAFDCEVMVNQMVYDPIQAVFGWLTTDGSVYIVKRKISLEAFASGTPYEWQGAPCHSCDGTPETYAFMISINPQHYLVAAVMRSNIIVVYSYGKSGLVGRKSHTISVGSQVTCLSWSDNGMSLAVGTASKGLMVFGVYDTVADVTTSSAYFACELEQNDDPYTQRVHCLSWCSEDLEILAVSSLPDHQKGKFYSLPFSRVASSTQLTSDNALFPTLFSSSKVIMDFFVQTKHGSINPNAMTHSAQIPHTYELDNSPIKYVSRSRDGQFLAVAGRRGLAHYSLLSQKWKLFNNHNQEQSIRCIGGMVWYKNTLIVGCKVVGVAWYQIKFFPREKNLDLLYALCTLDIQSYPVYLNMIDNWLLVYTADNLLTFFDVASDINGRITSVNVVQKISLEGVVKSPQTVRAVAWFPEDLRTRIYLLLTSFRIMFSQDDGSDGRSSAAVYSRYDGRRQHAPLQDHPDCRKN</sequence>
<dbReference type="Proteomes" id="UP001165960">
    <property type="component" value="Unassembled WGS sequence"/>
</dbReference>
<comment type="caution">
    <text evidence="1">The sequence shown here is derived from an EMBL/GenBank/DDBJ whole genome shotgun (WGS) entry which is preliminary data.</text>
</comment>